<organism evidence="1 2">
    <name type="scientific">Lupinus albus</name>
    <name type="common">White lupine</name>
    <name type="synonym">Lupinus termis</name>
    <dbReference type="NCBI Taxonomy" id="3870"/>
    <lineage>
        <taxon>Eukaryota</taxon>
        <taxon>Viridiplantae</taxon>
        <taxon>Streptophyta</taxon>
        <taxon>Embryophyta</taxon>
        <taxon>Tracheophyta</taxon>
        <taxon>Spermatophyta</taxon>
        <taxon>Magnoliopsida</taxon>
        <taxon>eudicotyledons</taxon>
        <taxon>Gunneridae</taxon>
        <taxon>Pentapetalae</taxon>
        <taxon>rosids</taxon>
        <taxon>fabids</taxon>
        <taxon>Fabales</taxon>
        <taxon>Fabaceae</taxon>
        <taxon>Papilionoideae</taxon>
        <taxon>50 kb inversion clade</taxon>
        <taxon>genistoids sensu lato</taxon>
        <taxon>core genistoids</taxon>
        <taxon>Genisteae</taxon>
        <taxon>Lupinus</taxon>
    </lineage>
</organism>
<evidence type="ECO:0000313" key="2">
    <source>
        <dbReference type="Proteomes" id="UP000447434"/>
    </source>
</evidence>
<dbReference type="AlphaFoldDB" id="A0A6A4R4F7"/>
<protein>
    <submittedName>
        <fullName evidence="1">Uncharacterized protein</fullName>
    </submittedName>
</protein>
<accession>A0A6A4R4F7</accession>
<dbReference type="EMBL" id="WOCE01000001">
    <property type="protein sequence ID" value="KAE9620939.1"/>
    <property type="molecule type" value="Genomic_DNA"/>
</dbReference>
<sequence>MNEVLLSLNVRRNLTCELRFGSVGGVGLDVVLGKTDFCVEVGMEKPVFLGWDTDFYRVVGLWYRSRFVAKYKNGTEVGLHDDYIL</sequence>
<keyword evidence="2" id="KW-1185">Reference proteome</keyword>
<dbReference type="Proteomes" id="UP000447434">
    <property type="component" value="Chromosome 1"/>
</dbReference>
<evidence type="ECO:0000313" key="1">
    <source>
        <dbReference type="EMBL" id="KAE9620939.1"/>
    </source>
</evidence>
<comment type="caution">
    <text evidence="1">The sequence shown here is derived from an EMBL/GenBank/DDBJ whole genome shotgun (WGS) entry which is preliminary data.</text>
</comment>
<name>A0A6A4R4F7_LUPAL</name>
<reference evidence="2" key="1">
    <citation type="journal article" date="2020" name="Nat. Commun.">
        <title>Genome sequence of the cluster root forming white lupin.</title>
        <authorList>
            <person name="Hufnagel B."/>
            <person name="Marques A."/>
            <person name="Soriano A."/>
            <person name="Marques L."/>
            <person name="Divol F."/>
            <person name="Doumas P."/>
            <person name="Sallet E."/>
            <person name="Mancinotti D."/>
            <person name="Carrere S."/>
            <person name="Marande W."/>
            <person name="Arribat S."/>
            <person name="Keller J."/>
            <person name="Huneau C."/>
            <person name="Blein T."/>
            <person name="Aime D."/>
            <person name="Laguerre M."/>
            <person name="Taylor J."/>
            <person name="Schubert V."/>
            <person name="Nelson M."/>
            <person name="Geu-Flores F."/>
            <person name="Crespi M."/>
            <person name="Gallardo-Guerrero K."/>
            <person name="Delaux P.-M."/>
            <person name="Salse J."/>
            <person name="Berges H."/>
            <person name="Guyot R."/>
            <person name="Gouzy J."/>
            <person name="Peret B."/>
        </authorList>
    </citation>
    <scope>NUCLEOTIDE SEQUENCE [LARGE SCALE GENOMIC DNA]</scope>
    <source>
        <strain evidence="2">cv. Amiga</strain>
    </source>
</reference>
<gene>
    <name evidence="1" type="ORF">Lalb_Chr01g0008301</name>
</gene>
<proteinExistence type="predicted"/>